<dbReference type="OrthoDB" id="6724830at2759"/>
<dbReference type="InParanoid" id="B4IZ23"/>
<organism evidence="2">
    <name type="scientific">Drosophila grimshawi</name>
    <name type="common">Hawaiian fruit fly</name>
    <name type="synonym">Idiomyia grimshawi</name>
    <dbReference type="NCBI Taxonomy" id="7222"/>
    <lineage>
        <taxon>Eukaryota</taxon>
        <taxon>Metazoa</taxon>
        <taxon>Ecdysozoa</taxon>
        <taxon>Arthropoda</taxon>
        <taxon>Hexapoda</taxon>
        <taxon>Insecta</taxon>
        <taxon>Pterygota</taxon>
        <taxon>Neoptera</taxon>
        <taxon>Endopterygota</taxon>
        <taxon>Diptera</taxon>
        <taxon>Brachycera</taxon>
        <taxon>Muscomorpha</taxon>
        <taxon>Ephydroidea</taxon>
        <taxon>Drosophilidae</taxon>
        <taxon>Drosophila</taxon>
        <taxon>Hawaiian Drosophila</taxon>
    </lineage>
</organism>
<sequence length="487" mass="58246">MNRIHVTNSEPKYQSGKWSWDDKGDALHFEQHFDLEHADERYMDTNGYQFLRTLNPTEEVIFRKKFVRPHTTYDTDTVVINDVRDLVLFLMPKEFLSKKFLSLIHQPAVHRLIHSLIIYFEYFLRMVEFTLIRRDELACKMAQVQSEQTNEMKRIFSTHLRQYRMLVARNYCMIISGEGDLKKFYHTKEIVNISSKIKDRALHEQLLAVLIQIVWITMHRRAYFIIEMEMNRLFRSEHFLMNRKEYIKFTPVERSLLFGRNYKIFNYRVQCSPLIQDLKHVDHEDMPLLWIGERKYRGSDHRIAEVELEYIVPGPQLHLIDVSHGILGHPKKLYNTILSLDWPSVRYANFSEENDPYYIIRQPNLRIPNINEMHVRKLSQIFEHNFKIFRIYEECTPKMLMNWSNREQILEGYQDGISLLDIAKRFEQQLADEEGKRKISAIVADFSQVTHKMRKKKISIVPSDSDEMGGTDELLFAKEGDDYFFKS</sequence>
<dbReference type="GO" id="GO:0019902">
    <property type="term" value="F:phosphatase binding"/>
    <property type="evidence" value="ECO:0007669"/>
    <property type="project" value="InterPro"/>
</dbReference>
<dbReference type="Pfam" id="PF14895">
    <property type="entry name" value="PPPI_inhib"/>
    <property type="match status" value="1"/>
</dbReference>
<name>B4IZ23_DROGR</name>
<dbReference type="PhylomeDB" id="B4IZ23"/>
<dbReference type="Proteomes" id="UP000001070">
    <property type="component" value="Unassembled WGS sequence"/>
</dbReference>
<dbReference type="PANTHER" id="PTHR21055:SF3">
    <property type="entry name" value="PROTEIN PHOSPHATASE 1 REGULATORY SUBUNIT 36"/>
    <property type="match status" value="1"/>
</dbReference>
<evidence type="ECO:0000313" key="1">
    <source>
        <dbReference type="EMBL" id="EDV97731.1"/>
    </source>
</evidence>
<dbReference type="OMA" id="SWDEKAD"/>
<gene>
    <name evidence="1" type="primary">Dgri\GH17029</name>
    <name evidence="1" type="ORF">Dgri_GH17029</name>
</gene>
<dbReference type="AlphaFoldDB" id="B4IZ23"/>
<dbReference type="EMBL" id="CH916366">
    <property type="protein sequence ID" value="EDV97731.1"/>
    <property type="molecule type" value="Genomic_DNA"/>
</dbReference>
<protein>
    <submittedName>
        <fullName evidence="1">GH17029</fullName>
    </submittedName>
</protein>
<reference evidence="1 2" key="1">
    <citation type="journal article" date="2007" name="Nature">
        <title>Evolution of genes and genomes on the Drosophila phylogeny.</title>
        <authorList>
            <consortium name="Drosophila 12 Genomes Consortium"/>
            <person name="Clark A.G."/>
            <person name="Eisen M.B."/>
            <person name="Smith D.R."/>
            <person name="Bergman C.M."/>
            <person name="Oliver B."/>
            <person name="Markow T.A."/>
            <person name="Kaufman T.C."/>
            <person name="Kellis M."/>
            <person name="Gelbart W."/>
            <person name="Iyer V.N."/>
            <person name="Pollard D.A."/>
            <person name="Sackton T.B."/>
            <person name="Larracuente A.M."/>
            <person name="Singh N.D."/>
            <person name="Abad J.P."/>
            <person name="Abt D.N."/>
            <person name="Adryan B."/>
            <person name="Aguade M."/>
            <person name="Akashi H."/>
            <person name="Anderson W.W."/>
            <person name="Aquadro C.F."/>
            <person name="Ardell D.H."/>
            <person name="Arguello R."/>
            <person name="Artieri C.G."/>
            <person name="Barbash D.A."/>
            <person name="Barker D."/>
            <person name="Barsanti P."/>
            <person name="Batterham P."/>
            <person name="Batzoglou S."/>
            <person name="Begun D."/>
            <person name="Bhutkar A."/>
            <person name="Blanco E."/>
            <person name="Bosak S.A."/>
            <person name="Bradley R.K."/>
            <person name="Brand A.D."/>
            <person name="Brent M.R."/>
            <person name="Brooks A.N."/>
            <person name="Brown R.H."/>
            <person name="Butlin R.K."/>
            <person name="Caggese C."/>
            <person name="Calvi B.R."/>
            <person name="Bernardo de Carvalho A."/>
            <person name="Caspi A."/>
            <person name="Castrezana S."/>
            <person name="Celniker S.E."/>
            <person name="Chang J.L."/>
            <person name="Chapple C."/>
            <person name="Chatterji S."/>
            <person name="Chinwalla A."/>
            <person name="Civetta A."/>
            <person name="Clifton S.W."/>
            <person name="Comeron J.M."/>
            <person name="Costello J.C."/>
            <person name="Coyne J.A."/>
            <person name="Daub J."/>
            <person name="David R.G."/>
            <person name="Delcher A.L."/>
            <person name="Delehaunty K."/>
            <person name="Do C.B."/>
            <person name="Ebling H."/>
            <person name="Edwards K."/>
            <person name="Eickbush T."/>
            <person name="Evans J.D."/>
            <person name="Filipski A."/>
            <person name="Findeiss S."/>
            <person name="Freyhult E."/>
            <person name="Fulton L."/>
            <person name="Fulton R."/>
            <person name="Garcia A.C."/>
            <person name="Gardiner A."/>
            <person name="Garfield D.A."/>
            <person name="Garvin B.E."/>
            <person name="Gibson G."/>
            <person name="Gilbert D."/>
            <person name="Gnerre S."/>
            <person name="Godfrey J."/>
            <person name="Good R."/>
            <person name="Gotea V."/>
            <person name="Gravely B."/>
            <person name="Greenberg A.J."/>
            <person name="Griffiths-Jones S."/>
            <person name="Gross S."/>
            <person name="Guigo R."/>
            <person name="Gustafson E.A."/>
            <person name="Haerty W."/>
            <person name="Hahn M.W."/>
            <person name="Halligan D.L."/>
            <person name="Halpern A.L."/>
            <person name="Halter G.M."/>
            <person name="Han M.V."/>
            <person name="Heger A."/>
            <person name="Hillier L."/>
            <person name="Hinrichs A.S."/>
            <person name="Holmes I."/>
            <person name="Hoskins R.A."/>
            <person name="Hubisz M.J."/>
            <person name="Hultmark D."/>
            <person name="Huntley M.A."/>
            <person name="Jaffe D.B."/>
            <person name="Jagadeeshan S."/>
            <person name="Jeck W.R."/>
            <person name="Johnson J."/>
            <person name="Jones C.D."/>
            <person name="Jordan W.C."/>
            <person name="Karpen G.H."/>
            <person name="Kataoka E."/>
            <person name="Keightley P.D."/>
            <person name="Kheradpour P."/>
            <person name="Kirkness E.F."/>
            <person name="Koerich L.B."/>
            <person name="Kristiansen K."/>
            <person name="Kudrna D."/>
            <person name="Kulathinal R.J."/>
            <person name="Kumar S."/>
            <person name="Kwok R."/>
            <person name="Lander E."/>
            <person name="Langley C.H."/>
            <person name="Lapoint R."/>
            <person name="Lazzaro B.P."/>
            <person name="Lee S.J."/>
            <person name="Levesque L."/>
            <person name="Li R."/>
            <person name="Lin C.F."/>
            <person name="Lin M.F."/>
            <person name="Lindblad-Toh K."/>
            <person name="Llopart A."/>
            <person name="Long M."/>
            <person name="Low L."/>
            <person name="Lozovsky E."/>
            <person name="Lu J."/>
            <person name="Luo M."/>
            <person name="Machado C.A."/>
            <person name="Makalowski W."/>
            <person name="Marzo M."/>
            <person name="Matsuda M."/>
            <person name="Matzkin L."/>
            <person name="McAllister B."/>
            <person name="McBride C.S."/>
            <person name="McKernan B."/>
            <person name="McKernan K."/>
            <person name="Mendez-Lago M."/>
            <person name="Minx P."/>
            <person name="Mollenhauer M.U."/>
            <person name="Montooth K."/>
            <person name="Mount S.M."/>
            <person name="Mu X."/>
            <person name="Myers E."/>
            <person name="Negre B."/>
            <person name="Newfeld S."/>
            <person name="Nielsen R."/>
            <person name="Noor M.A."/>
            <person name="O'Grady P."/>
            <person name="Pachter L."/>
            <person name="Papaceit M."/>
            <person name="Parisi M.J."/>
            <person name="Parisi M."/>
            <person name="Parts L."/>
            <person name="Pedersen J.S."/>
            <person name="Pesole G."/>
            <person name="Phillippy A.M."/>
            <person name="Ponting C.P."/>
            <person name="Pop M."/>
            <person name="Porcelli D."/>
            <person name="Powell J.R."/>
            <person name="Prohaska S."/>
            <person name="Pruitt K."/>
            <person name="Puig M."/>
            <person name="Quesneville H."/>
            <person name="Ram K.R."/>
            <person name="Rand D."/>
            <person name="Rasmussen M.D."/>
            <person name="Reed L.K."/>
            <person name="Reenan R."/>
            <person name="Reily A."/>
            <person name="Remington K.A."/>
            <person name="Rieger T.T."/>
            <person name="Ritchie M.G."/>
            <person name="Robin C."/>
            <person name="Rogers Y.H."/>
            <person name="Rohde C."/>
            <person name="Rozas J."/>
            <person name="Rubenfield M.J."/>
            <person name="Ruiz A."/>
            <person name="Russo S."/>
            <person name="Salzberg S.L."/>
            <person name="Sanchez-Gracia A."/>
            <person name="Saranga D.J."/>
            <person name="Sato H."/>
            <person name="Schaeffer S.W."/>
            <person name="Schatz M.C."/>
            <person name="Schlenke T."/>
            <person name="Schwartz R."/>
            <person name="Segarra C."/>
            <person name="Singh R.S."/>
            <person name="Sirot L."/>
            <person name="Sirota M."/>
            <person name="Sisneros N.B."/>
            <person name="Smith C.D."/>
            <person name="Smith T.F."/>
            <person name="Spieth J."/>
            <person name="Stage D.E."/>
            <person name="Stark A."/>
            <person name="Stephan W."/>
            <person name="Strausberg R.L."/>
            <person name="Strempel S."/>
            <person name="Sturgill D."/>
            <person name="Sutton G."/>
            <person name="Sutton G.G."/>
            <person name="Tao W."/>
            <person name="Teichmann S."/>
            <person name="Tobari Y.N."/>
            <person name="Tomimura Y."/>
            <person name="Tsolas J.M."/>
            <person name="Valente V.L."/>
            <person name="Venter E."/>
            <person name="Venter J.C."/>
            <person name="Vicario S."/>
            <person name="Vieira F.G."/>
            <person name="Vilella A.J."/>
            <person name="Villasante A."/>
            <person name="Walenz B."/>
            <person name="Wang J."/>
            <person name="Wasserman M."/>
            <person name="Watts T."/>
            <person name="Wilson D."/>
            <person name="Wilson R.K."/>
            <person name="Wing R.A."/>
            <person name="Wolfner M.F."/>
            <person name="Wong A."/>
            <person name="Wong G.K."/>
            <person name="Wu C.I."/>
            <person name="Wu G."/>
            <person name="Yamamoto D."/>
            <person name="Yang H.P."/>
            <person name="Yang S.P."/>
            <person name="Yorke J.A."/>
            <person name="Yoshida K."/>
            <person name="Zdobnov E."/>
            <person name="Zhang P."/>
            <person name="Zhang Y."/>
            <person name="Zimin A.V."/>
            <person name="Baldwin J."/>
            <person name="Abdouelleil A."/>
            <person name="Abdulkadir J."/>
            <person name="Abebe A."/>
            <person name="Abera B."/>
            <person name="Abreu J."/>
            <person name="Acer S.C."/>
            <person name="Aftuck L."/>
            <person name="Alexander A."/>
            <person name="An P."/>
            <person name="Anderson E."/>
            <person name="Anderson S."/>
            <person name="Arachi H."/>
            <person name="Azer M."/>
            <person name="Bachantsang P."/>
            <person name="Barry A."/>
            <person name="Bayul T."/>
            <person name="Berlin A."/>
            <person name="Bessette D."/>
            <person name="Bloom T."/>
            <person name="Blye J."/>
            <person name="Boguslavskiy L."/>
            <person name="Bonnet C."/>
            <person name="Boukhgalter B."/>
            <person name="Bourzgui I."/>
            <person name="Brown A."/>
            <person name="Cahill P."/>
            <person name="Channer S."/>
            <person name="Cheshatsang Y."/>
            <person name="Chuda L."/>
            <person name="Citroen M."/>
            <person name="Collymore A."/>
            <person name="Cooke P."/>
            <person name="Costello M."/>
            <person name="D'Aco K."/>
            <person name="Daza R."/>
            <person name="De Haan G."/>
            <person name="DeGray S."/>
            <person name="DeMaso C."/>
            <person name="Dhargay N."/>
            <person name="Dooley K."/>
            <person name="Dooley E."/>
            <person name="Doricent M."/>
            <person name="Dorje P."/>
            <person name="Dorjee K."/>
            <person name="Dupes A."/>
            <person name="Elong R."/>
            <person name="Falk J."/>
            <person name="Farina A."/>
            <person name="Faro S."/>
            <person name="Ferguson D."/>
            <person name="Fisher S."/>
            <person name="Foley C.D."/>
            <person name="Franke A."/>
            <person name="Friedrich D."/>
            <person name="Gadbois L."/>
            <person name="Gearin G."/>
            <person name="Gearin C.R."/>
            <person name="Giannoukos G."/>
            <person name="Goode T."/>
            <person name="Graham J."/>
            <person name="Grandbois E."/>
            <person name="Grewal S."/>
            <person name="Gyaltsen K."/>
            <person name="Hafez N."/>
            <person name="Hagos B."/>
            <person name="Hall J."/>
            <person name="Henson C."/>
            <person name="Hollinger A."/>
            <person name="Honan T."/>
            <person name="Huard M.D."/>
            <person name="Hughes L."/>
            <person name="Hurhula B."/>
            <person name="Husby M.E."/>
            <person name="Kamat A."/>
            <person name="Kanga B."/>
            <person name="Kashin S."/>
            <person name="Khazanovich D."/>
            <person name="Kisner P."/>
            <person name="Lance K."/>
            <person name="Lara M."/>
            <person name="Lee W."/>
            <person name="Lennon N."/>
            <person name="Letendre F."/>
            <person name="LeVine R."/>
            <person name="Lipovsky A."/>
            <person name="Liu X."/>
            <person name="Liu J."/>
            <person name="Liu S."/>
            <person name="Lokyitsang T."/>
            <person name="Lokyitsang Y."/>
            <person name="Lubonja R."/>
            <person name="Lui A."/>
            <person name="MacDonald P."/>
            <person name="Magnisalis V."/>
            <person name="Maru K."/>
            <person name="Matthews C."/>
            <person name="McCusker W."/>
            <person name="McDonough S."/>
            <person name="Mehta T."/>
            <person name="Meldrim J."/>
            <person name="Meneus L."/>
            <person name="Mihai O."/>
            <person name="Mihalev A."/>
            <person name="Mihova T."/>
            <person name="Mittelman R."/>
            <person name="Mlenga V."/>
            <person name="Montmayeur A."/>
            <person name="Mulrain L."/>
            <person name="Navidi A."/>
            <person name="Naylor J."/>
            <person name="Negash T."/>
            <person name="Nguyen T."/>
            <person name="Nguyen N."/>
            <person name="Nicol R."/>
            <person name="Norbu C."/>
            <person name="Norbu N."/>
            <person name="Novod N."/>
            <person name="O'Neill B."/>
            <person name="Osman S."/>
            <person name="Markiewicz E."/>
            <person name="Oyono O.L."/>
            <person name="Patti C."/>
            <person name="Phunkhang P."/>
            <person name="Pierre F."/>
            <person name="Priest M."/>
            <person name="Raghuraman S."/>
            <person name="Rege F."/>
            <person name="Reyes R."/>
            <person name="Rise C."/>
            <person name="Rogov P."/>
            <person name="Ross K."/>
            <person name="Ryan E."/>
            <person name="Settipalli S."/>
            <person name="Shea T."/>
            <person name="Sherpa N."/>
            <person name="Shi L."/>
            <person name="Shih D."/>
            <person name="Sparrow T."/>
            <person name="Spaulding J."/>
            <person name="Stalker J."/>
            <person name="Stange-Thomann N."/>
            <person name="Stavropoulos S."/>
            <person name="Stone C."/>
            <person name="Strader C."/>
            <person name="Tesfaye S."/>
            <person name="Thomson T."/>
            <person name="Thoulutsang Y."/>
            <person name="Thoulutsang D."/>
            <person name="Topham K."/>
            <person name="Topping I."/>
            <person name="Tsamla T."/>
            <person name="Vassiliev H."/>
            <person name="Vo A."/>
            <person name="Wangchuk T."/>
            <person name="Wangdi T."/>
            <person name="Weiand M."/>
            <person name="Wilkinson J."/>
            <person name="Wilson A."/>
            <person name="Yadav S."/>
            <person name="Young G."/>
            <person name="Yu Q."/>
            <person name="Zembek L."/>
            <person name="Zhong D."/>
            <person name="Zimmer A."/>
            <person name="Zwirko Z."/>
            <person name="Jaffe D.B."/>
            <person name="Alvarez P."/>
            <person name="Brockman W."/>
            <person name="Butler J."/>
            <person name="Chin C."/>
            <person name="Gnerre S."/>
            <person name="Grabherr M."/>
            <person name="Kleber M."/>
            <person name="Mauceli E."/>
            <person name="MacCallum I."/>
        </authorList>
    </citation>
    <scope>NUCLEOTIDE SEQUENCE [LARGE SCALE GENOMIC DNA]</scope>
    <source>
        <strain evidence="2">Tucson 15287-2541.00</strain>
    </source>
</reference>
<dbReference type="KEGG" id="dgr:6557472"/>
<dbReference type="PANTHER" id="PTHR21055">
    <property type="entry name" value="PROTEIN PHOSPHATASE 1 REGULATORY SUBUNIT 36"/>
    <property type="match status" value="1"/>
</dbReference>
<accession>B4IZ23</accession>
<dbReference type="InterPro" id="IPR026142">
    <property type="entry name" value="Pro_pase_1_reg_su_36"/>
</dbReference>
<evidence type="ECO:0000313" key="2">
    <source>
        <dbReference type="Proteomes" id="UP000001070"/>
    </source>
</evidence>
<proteinExistence type="predicted"/>
<dbReference type="HOGENOM" id="CLU_558103_0_0_1"/>
<keyword evidence="2" id="KW-1185">Reference proteome</keyword>
<dbReference type="eggNOG" id="ENOG502RZTP">
    <property type="taxonomic scope" value="Eukaryota"/>
</dbReference>